<evidence type="ECO:0000313" key="3">
    <source>
        <dbReference type="EMBL" id="KAJ4844841.1"/>
    </source>
</evidence>
<dbReference type="InterPro" id="IPR001810">
    <property type="entry name" value="F-box_dom"/>
</dbReference>
<accession>A0A9Q0G831</accession>
<dbReference type="OrthoDB" id="1863935at2759"/>
<sequence length="76" mass="8899">MEQICAADSGHSYGDLLPDDALRLVFARTSYADHIRSRLVCKSWKRLLEDEDIKPEFHRLPWIMFLDCHRPGYCCS</sequence>
<dbReference type="Proteomes" id="UP001141552">
    <property type="component" value="Unassembled WGS sequence"/>
</dbReference>
<evidence type="ECO:0000313" key="2">
    <source>
        <dbReference type="EMBL" id="KAJ4837867.1"/>
    </source>
</evidence>
<dbReference type="InterPro" id="IPR036047">
    <property type="entry name" value="F-box-like_dom_sf"/>
</dbReference>
<feature type="domain" description="F-box" evidence="1">
    <location>
        <begin position="17"/>
        <end position="60"/>
    </location>
</feature>
<keyword evidence="4" id="KW-1185">Reference proteome</keyword>
<reference evidence="3" key="1">
    <citation type="submission" date="2022-02" db="EMBL/GenBank/DDBJ databases">
        <authorList>
            <person name="Henning P.M."/>
            <person name="McCubbin A.G."/>
            <person name="Shore J.S."/>
        </authorList>
    </citation>
    <scope>NUCLEOTIDE SEQUENCE</scope>
    <source>
        <strain evidence="3">F60SS</strain>
        <tissue evidence="3">Leaves</tissue>
    </source>
</reference>
<protein>
    <recommendedName>
        <fullName evidence="1">F-box domain-containing protein</fullName>
    </recommendedName>
</protein>
<proteinExistence type="predicted"/>
<evidence type="ECO:0000313" key="4">
    <source>
        <dbReference type="Proteomes" id="UP001141552"/>
    </source>
</evidence>
<dbReference type="SMART" id="SM00256">
    <property type="entry name" value="FBOX"/>
    <property type="match status" value="1"/>
</dbReference>
<organism evidence="3 4">
    <name type="scientific">Turnera subulata</name>
    <dbReference type="NCBI Taxonomy" id="218843"/>
    <lineage>
        <taxon>Eukaryota</taxon>
        <taxon>Viridiplantae</taxon>
        <taxon>Streptophyta</taxon>
        <taxon>Embryophyta</taxon>
        <taxon>Tracheophyta</taxon>
        <taxon>Spermatophyta</taxon>
        <taxon>Magnoliopsida</taxon>
        <taxon>eudicotyledons</taxon>
        <taxon>Gunneridae</taxon>
        <taxon>Pentapetalae</taxon>
        <taxon>rosids</taxon>
        <taxon>fabids</taxon>
        <taxon>Malpighiales</taxon>
        <taxon>Passifloraceae</taxon>
        <taxon>Turnera</taxon>
    </lineage>
</organism>
<name>A0A9Q0G831_9ROSI</name>
<dbReference type="EMBL" id="JAKUCV010003720">
    <property type="protein sequence ID" value="KAJ4837867.1"/>
    <property type="molecule type" value="Genomic_DNA"/>
</dbReference>
<dbReference type="EMBL" id="JAKUCV010001850">
    <property type="protein sequence ID" value="KAJ4844841.1"/>
    <property type="molecule type" value="Genomic_DNA"/>
</dbReference>
<dbReference type="Pfam" id="PF00646">
    <property type="entry name" value="F-box"/>
    <property type="match status" value="1"/>
</dbReference>
<gene>
    <name evidence="2" type="ORF">Tsubulata_019750</name>
    <name evidence="3" type="ORF">Tsubulata_042355</name>
</gene>
<comment type="caution">
    <text evidence="3">The sequence shown here is derived from an EMBL/GenBank/DDBJ whole genome shotgun (WGS) entry which is preliminary data.</text>
</comment>
<dbReference type="PROSITE" id="PS50181">
    <property type="entry name" value="FBOX"/>
    <property type="match status" value="1"/>
</dbReference>
<dbReference type="AlphaFoldDB" id="A0A9Q0G831"/>
<dbReference type="SUPFAM" id="SSF81383">
    <property type="entry name" value="F-box domain"/>
    <property type="match status" value="1"/>
</dbReference>
<reference evidence="3" key="2">
    <citation type="journal article" date="2023" name="Plants (Basel)">
        <title>Annotation of the Turnera subulata (Passifloraceae) Draft Genome Reveals the S-Locus Evolved after the Divergence of Turneroideae from Passifloroideae in a Stepwise Manner.</title>
        <authorList>
            <person name="Henning P.M."/>
            <person name="Roalson E.H."/>
            <person name="Mir W."/>
            <person name="McCubbin A.G."/>
            <person name="Shore J.S."/>
        </authorList>
    </citation>
    <scope>NUCLEOTIDE SEQUENCE</scope>
    <source>
        <strain evidence="3">F60SS</strain>
    </source>
</reference>
<dbReference type="Gene3D" id="1.20.1280.50">
    <property type="match status" value="1"/>
</dbReference>
<evidence type="ECO:0000259" key="1">
    <source>
        <dbReference type="PROSITE" id="PS50181"/>
    </source>
</evidence>